<evidence type="ECO:0000313" key="3">
    <source>
        <dbReference type="Proteomes" id="UP000317422"/>
    </source>
</evidence>
<organism evidence="2 3">
    <name type="scientific">Haloactinospora alba</name>
    <dbReference type="NCBI Taxonomy" id="405555"/>
    <lineage>
        <taxon>Bacteria</taxon>
        <taxon>Bacillati</taxon>
        <taxon>Actinomycetota</taxon>
        <taxon>Actinomycetes</taxon>
        <taxon>Streptosporangiales</taxon>
        <taxon>Nocardiopsidaceae</taxon>
        <taxon>Haloactinospora</taxon>
    </lineage>
</organism>
<name>A0A543NLU1_9ACTN</name>
<feature type="compositionally biased region" description="Polar residues" evidence="1">
    <location>
        <begin position="95"/>
        <end position="111"/>
    </location>
</feature>
<reference evidence="2 3" key="1">
    <citation type="submission" date="2019-06" db="EMBL/GenBank/DDBJ databases">
        <title>Sequencing the genomes of 1000 actinobacteria strains.</title>
        <authorList>
            <person name="Klenk H.-P."/>
        </authorList>
    </citation>
    <scope>NUCLEOTIDE SEQUENCE [LARGE SCALE GENOMIC DNA]</scope>
    <source>
        <strain evidence="2 3">DSM 45015</strain>
    </source>
</reference>
<comment type="caution">
    <text evidence="2">The sequence shown here is derived from an EMBL/GenBank/DDBJ whole genome shotgun (WGS) entry which is preliminary data.</text>
</comment>
<proteinExistence type="predicted"/>
<evidence type="ECO:0000256" key="1">
    <source>
        <dbReference type="SAM" id="MobiDB-lite"/>
    </source>
</evidence>
<protein>
    <submittedName>
        <fullName evidence="2">Uncharacterized protein</fullName>
    </submittedName>
</protein>
<dbReference type="Proteomes" id="UP000317422">
    <property type="component" value="Unassembled WGS sequence"/>
</dbReference>
<feature type="compositionally biased region" description="Basic and acidic residues" evidence="1">
    <location>
        <begin position="51"/>
        <end position="61"/>
    </location>
</feature>
<feature type="region of interest" description="Disordered" evidence="1">
    <location>
        <begin position="92"/>
        <end position="112"/>
    </location>
</feature>
<evidence type="ECO:0000313" key="2">
    <source>
        <dbReference type="EMBL" id="TQN32782.1"/>
    </source>
</evidence>
<dbReference type="AlphaFoldDB" id="A0A543NLU1"/>
<dbReference type="OrthoDB" id="3430332at2"/>
<keyword evidence="3" id="KW-1185">Reference proteome</keyword>
<dbReference type="RefSeq" id="WP_141924232.1">
    <property type="nucleotide sequence ID" value="NZ_VFQC01000001.1"/>
</dbReference>
<dbReference type="EMBL" id="VFQC01000001">
    <property type="protein sequence ID" value="TQN32782.1"/>
    <property type="molecule type" value="Genomic_DNA"/>
</dbReference>
<sequence>MVDEVMLAVAGAVAGKAAESLTEGARTAVRNLRRALRARSEEQPETQRALEAARDEDGEDERLVSEFAERLAAVAEHDPEIRRLTEDLRPHVTAGSGNVTNTVRGNVSGTLVQGRDFHGDMTIGGQ</sequence>
<feature type="region of interest" description="Disordered" evidence="1">
    <location>
        <begin position="36"/>
        <end position="61"/>
    </location>
</feature>
<gene>
    <name evidence="2" type="ORF">FHX37_2765</name>
</gene>
<accession>A0A543NLU1</accession>